<dbReference type="Pfam" id="PF10708">
    <property type="entry name" value="DUF2510"/>
    <property type="match status" value="1"/>
</dbReference>
<keyword evidence="1" id="KW-0472">Membrane</keyword>
<keyword evidence="1" id="KW-1133">Transmembrane helix</keyword>
<feature type="transmembrane region" description="Helical" evidence="1">
    <location>
        <begin position="94"/>
        <end position="115"/>
    </location>
</feature>
<reference evidence="3 4" key="1">
    <citation type="submission" date="2019-06" db="EMBL/GenBank/DDBJ databases">
        <title>Whole genome shotgun sequence of Cellulomonas gelida NBRC 3748.</title>
        <authorList>
            <person name="Hosoyama A."/>
            <person name="Uohara A."/>
            <person name="Ohji S."/>
            <person name="Ichikawa N."/>
        </authorList>
    </citation>
    <scope>NUCLEOTIDE SEQUENCE [LARGE SCALE GENOMIC DNA]</scope>
    <source>
        <strain evidence="3 4">NBRC 3748</strain>
    </source>
</reference>
<dbReference type="OrthoDB" id="4828846at2"/>
<sequence length="135" mass="14582">MTHPPAPPPPAGWYPGDHPGTERWWDGTRWSDAVRPATSPGAAVPAPVERIRWAGVWWGGRGGSGLYLAFGIVFVLLALPPLAFALGADEAWRAAFMLAFSLVLLVGAAALFTNAHFCRVIERRHPTSDAPPPHR</sequence>
<keyword evidence="4" id="KW-1185">Reference proteome</keyword>
<gene>
    <name evidence="3" type="ORF">CGE01nite_27880</name>
</gene>
<name>A0A4Y3KNJ4_9CELL</name>
<dbReference type="EMBL" id="BJLQ01000038">
    <property type="protein sequence ID" value="GEA85537.1"/>
    <property type="molecule type" value="Genomic_DNA"/>
</dbReference>
<comment type="caution">
    <text evidence="3">The sequence shown here is derived from an EMBL/GenBank/DDBJ whole genome shotgun (WGS) entry which is preliminary data.</text>
</comment>
<proteinExistence type="predicted"/>
<feature type="transmembrane region" description="Helical" evidence="1">
    <location>
        <begin position="66"/>
        <end position="88"/>
    </location>
</feature>
<dbReference type="AlphaFoldDB" id="A0A4Y3KNJ4"/>
<evidence type="ECO:0000313" key="4">
    <source>
        <dbReference type="Proteomes" id="UP000320461"/>
    </source>
</evidence>
<organism evidence="3 4">
    <name type="scientific">Cellulomonas gelida</name>
    <dbReference type="NCBI Taxonomy" id="1712"/>
    <lineage>
        <taxon>Bacteria</taxon>
        <taxon>Bacillati</taxon>
        <taxon>Actinomycetota</taxon>
        <taxon>Actinomycetes</taxon>
        <taxon>Micrococcales</taxon>
        <taxon>Cellulomonadaceae</taxon>
        <taxon>Cellulomonas</taxon>
    </lineage>
</organism>
<keyword evidence="1" id="KW-0812">Transmembrane</keyword>
<protein>
    <recommendedName>
        <fullName evidence="2">DUF2510 domain-containing protein</fullName>
    </recommendedName>
</protein>
<dbReference type="InterPro" id="IPR018929">
    <property type="entry name" value="DUF2510"/>
</dbReference>
<dbReference type="RefSeq" id="WP_141371439.1">
    <property type="nucleotide sequence ID" value="NZ_BJLQ01000038.1"/>
</dbReference>
<feature type="domain" description="DUF2510" evidence="2">
    <location>
        <begin position="11"/>
        <end position="42"/>
    </location>
</feature>
<evidence type="ECO:0000313" key="3">
    <source>
        <dbReference type="EMBL" id="GEA85537.1"/>
    </source>
</evidence>
<evidence type="ECO:0000259" key="2">
    <source>
        <dbReference type="Pfam" id="PF10708"/>
    </source>
</evidence>
<accession>A0A4Y3KNJ4</accession>
<dbReference type="Proteomes" id="UP000320461">
    <property type="component" value="Unassembled WGS sequence"/>
</dbReference>
<evidence type="ECO:0000256" key="1">
    <source>
        <dbReference type="SAM" id="Phobius"/>
    </source>
</evidence>